<feature type="region of interest" description="Disordered" evidence="2">
    <location>
        <begin position="39"/>
        <end position="58"/>
    </location>
</feature>
<dbReference type="EMBL" id="DS113525">
    <property type="protein sequence ID" value="EAY02780.1"/>
    <property type="molecule type" value="Genomic_DNA"/>
</dbReference>
<evidence type="ECO:0000256" key="2">
    <source>
        <dbReference type="SAM" id="MobiDB-lite"/>
    </source>
</evidence>
<proteinExistence type="predicted"/>
<accession>A2EX60</accession>
<keyword evidence="4" id="KW-1185">Reference proteome</keyword>
<dbReference type="Proteomes" id="UP000001542">
    <property type="component" value="Unassembled WGS sequence"/>
</dbReference>
<evidence type="ECO:0000256" key="1">
    <source>
        <dbReference type="SAM" id="Coils"/>
    </source>
</evidence>
<organism evidence="3 4">
    <name type="scientific">Trichomonas vaginalis (strain ATCC PRA-98 / G3)</name>
    <dbReference type="NCBI Taxonomy" id="412133"/>
    <lineage>
        <taxon>Eukaryota</taxon>
        <taxon>Metamonada</taxon>
        <taxon>Parabasalia</taxon>
        <taxon>Trichomonadida</taxon>
        <taxon>Trichomonadidae</taxon>
        <taxon>Trichomonas</taxon>
    </lineage>
</organism>
<dbReference type="KEGG" id="tva:4760620"/>
<feature type="coiled-coil region" evidence="1">
    <location>
        <begin position="116"/>
        <end position="156"/>
    </location>
</feature>
<dbReference type="OrthoDB" id="10526142at2759"/>
<keyword evidence="1" id="KW-0175">Coiled coil</keyword>
<dbReference type="RefSeq" id="XP_001315003.1">
    <property type="nucleotide sequence ID" value="XM_001314968.1"/>
</dbReference>
<reference evidence="3" key="2">
    <citation type="journal article" date="2007" name="Science">
        <title>Draft genome sequence of the sexually transmitted pathogen Trichomonas vaginalis.</title>
        <authorList>
            <person name="Carlton J.M."/>
            <person name="Hirt R.P."/>
            <person name="Silva J.C."/>
            <person name="Delcher A.L."/>
            <person name="Schatz M."/>
            <person name="Zhao Q."/>
            <person name="Wortman J.R."/>
            <person name="Bidwell S.L."/>
            <person name="Alsmark U.C.M."/>
            <person name="Besteiro S."/>
            <person name="Sicheritz-Ponten T."/>
            <person name="Noel C.J."/>
            <person name="Dacks J.B."/>
            <person name="Foster P.G."/>
            <person name="Simillion C."/>
            <person name="Van de Peer Y."/>
            <person name="Miranda-Saavedra D."/>
            <person name="Barton G.J."/>
            <person name="Westrop G.D."/>
            <person name="Mueller S."/>
            <person name="Dessi D."/>
            <person name="Fiori P.L."/>
            <person name="Ren Q."/>
            <person name="Paulsen I."/>
            <person name="Zhang H."/>
            <person name="Bastida-Corcuera F.D."/>
            <person name="Simoes-Barbosa A."/>
            <person name="Brown M.T."/>
            <person name="Hayes R.D."/>
            <person name="Mukherjee M."/>
            <person name="Okumura C.Y."/>
            <person name="Schneider R."/>
            <person name="Smith A.J."/>
            <person name="Vanacova S."/>
            <person name="Villalvazo M."/>
            <person name="Haas B.J."/>
            <person name="Pertea M."/>
            <person name="Feldblyum T.V."/>
            <person name="Utterback T.R."/>
            <person name="Shu C.L."/>
            <person name="Osoegawa K."/>
            <person name="de Jong P.J."/>
            <person name="Hrdy I."/>
            <person name="Horvathova L."/>
            <person name="Zubacova Z."/>
            <person name="Dolezal P."/>
            <person name="Malik S.B."/>
            <person name="Logsdon J.M. Jr."/>
            <person name="Henze K."/>
            <person name="Gupta A."/>
            <person name="Wang C.C."/>
            <person name="Dunne R.L."/>
            <person name="Upcroft J.A."/>
            <person name="Upcroft P."/>
            <person name="White O."/>
            <person name="Salzberg S.L."/>
            <person name="Tang P."/>
            <person name="Chiu C.-H."/>
            <person name="Lee Y.-S."/>
            <person name="Embley T.M."/>
            <person name="Coombs G.H."/>
            <person name="Mottram J.C."/>
            <person name="Tachezy J."/>
            <person name="Fraser-Liggett C.M."/>
            <person name="Johnson P.J."/>
        </authorList>
    </citation>
    <scope>NUCLEOTIDE SEQUENCE [LARGE SCALE GENOMIC DNA]</scope>
    <source>
        <strain evidence="3">G3</strain>
    </source>
</reference>
<dbReference type="AlphaFoldDB" id="A2EX60"/>
<reference evidence="3" key="1">
    <citation type="submission" date="2006-10" db="EMBL/GenBank/DDBJ databases">
        <authorList>
            <person name="Amadeo P."/>
            <person name="Zhao Q."/>
            <person name="Wortman J."/>
            <person name="Fraser-Liggett C."/>
            <person name="Carlton J."/>
        </authorList>
    </citation>
    <scope>NUCLEOTIDE SEQUENCE</scope>
    <source>
        <strain evidence="3">G3</strain>
    </source>
</reference>
<sequence>MIENTNPNTLTSPDKRRRARFSLPTNDRSKVFGRRVSMNSLLNPKENNSPINSPLNSSSDAEWATFQAALNTAKNQGQDFDDSDCSFEEEVDEDNKYLRKLDSVSPNKKRLSIGTINTARNEIALMKRDLEIESEMQALDKEVADMEEAFRTMYAEITQQRVNIERNTNDNVVYDMIMNLDLTNIDPMLWAPTMEKIANNYSV</sequence>
<gene>
    <name evidence="3" type="ORF">TVAG_370080</name>
</gene>
<evidence type="ECO:0000313" key="3">
    <source>
        <dbReference type="EMBL" id="EAY02780.1"/>
    </source>
</evidence>
<name>A2EX60_TRIV3</name>
<protein>
    <submittedName>
        <fullName evidence="3">Uncharacterized protein</fullName>
    </submittedName>
</protein>
<dbReference type="VEuPathDB" id="TrichDB:TVAG_370080"/>
<feature type="compositionally biased region" description="Low complexity" evidence="2">
    <location>
        <begin position="47"/>
        <end position="58"/>
    </location>
</feature>
<dbReference type="VEuPathDB" id="TrichDB:TVAGG3_0860190"/>
<evidence type="ECO:0000313" key="4">
    <source>
        <dbReference type="Proteomes" id="UP000001542"/>
    </source>
</evidence>
<dbReference type="InParanoid" id="A2EX60"/>